<evidence type="ECO:0000313" key="7">
    <source>
        <dbReference type="EMBL" id="KAJ5167894.1"/>
    </source>
</evidence>
<gene>
    <name evidence="7" type="ORF">N7482_003488</name>
</gene>
<dbReference type="RefSeq" id="XP_056544355.1">
    <property type="nucleotide sequence ID" value="XM_056685613.1"/>
</dbReference>
<dbReference type="GeneID" id="81424789"/>
<dbReference type="Gene3D" id="3.50.50.60">
    <property type="entry name" value="FAD/NAD(P)-binding domain"/>
    <property type="match status" value="1"/>
</dbReference>
<evidence type="ECO:0000313" key="8">
    <source>
        <dbReference type="Proteomes" id="UP001149163"/>
    </source>
</evidence>
<evidence type="ECO:0000259" key="6">
    <source>
        <dbReference type="Pfam" id="PF01494"/>
    </source>
</evidence>
<comment type="caution">
    <text evidence="7">The sequence shown here is derived from an EMBL/GenBank/DDBJ whole genome shotgun (WGS) entry which is preliminary data.</text>
</comment>
<evidence type="ECO:0000256" key="5">
    <source>
        <dbReference type="ARBA" id="ARBA00023033"/>
    </source>
</evidence>
<comment type="similarity">
    <text evidence="1">Belongs to the paxM FAD-dependent monooxygenase family.</text>
</comment>
<reference evidence="7" key="1">
    <citation type="submission" date="2022-11" db="EMBL/GenBank/DDBJ databases">
        <authorList>
            <person name="Petersen C."/>
        </authorList>
    </citation>
    <scope>NUCLEOTIDE SEQUENCE</scope>
    <source>
        <strain evidence="7">IBT 26290</strain>
    </source>
</reference>
<evidence type="ECO:0000256" key="2">
    <source>
        <dbReference type="ARBA" id="ARBA00022630"/>
    </source>
</evidence>
<dbReference type="InterPro" id="IPR050493">
    <property type="entry name" value="FAD-dep_Monooxygenase_BioMet"/>
</dbReference>
<dbReference type="PRINTS" id="PR00420">
    <property type="entry name" value="RNGMNOXGNASE"/>
</dbReference>
<protein>
    <recommendedName>
        <fullName evidence="6">FAD-binding domain-containing protein</fullName>
    </recommendedName>
</protein>
<sequence length="471" mass="52194">MKIVIIGAGISGCAAYLEMHKHLPKPSGPEANYEIIIYEAYSTELNVTAEERQRTQEDNTHSSTLLVGGGLGIGANGLNVLRRLDEDLLKDVVRSGYVVSTFNMKNRNGWSLVSIDATGHTPSEKQQMHMVAASRHSLWQALRSRVPDEHIINKRISEVVARADGKNLIHFVDGSPSVEADLVIGADGVRSMTKRAIFPDAKEDPYPPNYEGLVGVGGFIPSADVKGLVQKGSMNFIFGGNGFFGYFFSESALSASNRDSPYHVSEPGDLLAWWSTYEIEECPDRKTLDMADVTRQLRERHSHWKDPVIQKIIQSLKVESMYPTWTVPPLPSWERDGVVLVGDAAHALPPSSGQGTSQALEDVEAFVLLLSHHLRKNGQKEERMTDAAWKTIIKTAASQYMAMRKPRVTEILKHAQHSQGKKRDMGLIQEYSMYTALKIMGLFPGIMSGQLHKVIDYNIAEEVAKITVSDP</sequence>
<dbReference type="GO" id="GO:0071949">
    <property type="term" value="F:FAD binding"/>
    <property type="evidence" value="ECO:0007669"/>
    <property type="project" value="InterPro"/>
</dbReference>
<dbReference type="PANTHER" id="PTHR13789">
    <property type="entry name" value="MONOOXYGENASE"/>
    <property type="match status" value="1"/>
</dbReference>
<evidence type="ECO:0000256" key="1">
    <source>
        <dbReference type="ARBA" id="ARBA00007992"/>
    </source>
</evidence>
<dbReference type="InterPro" id="IPR036188">
    <property type="entry name" value="FAD/NAD-bd_sf"/>
</dbReference>
<keyword evidence="5" id="KW-0503">Monooxygenase</keyword>
<dbReference type="Pfam" id="PF01494">
    <property type="entry name" value="FAD_binding_3"/>
    <property type="match status" value="1"/>
</dbReference>
<dbReference type="EMBL" id="JAPQKN010000002">
    <property type="protein sequence ID" value="KAJ5167894.1"/>
    <property type="molecule type" value="Genomic_DNA"/>
</dbReference>
<feature type="domain" description="FAD-binding" evidence="6">
    <location>
        <begin position="332"/>
        <end position="380"/>
    </location>
</feature>
<dbReference type="GO" id="GO:0004497">
    <property type="term" value="F:monooxygenase activity"/>
    <property type="evidence" value="ECO:0007669"/>
    <property type="project" value="UniProtKB-KW"/>
</dbReference>
<dbReference type="PANTHER" id="PTHR13789:SF309">
    <property type="entry name" value="PUTATIVE (AFU_ORTHOLOGUE AFUA_6G14510)-RELATED"/>
    <property type="match status" value="1"/>
</dbReference>
<keyword evidence="4" id="KW-0560">Oxidoreductase</keyword>
<dbReference type="Proteomes" id="UP001149163">
    <property type="component" value="Unassembled WGS sequence"/>
</dbReference>
<dbReference type="OrthoDB" id="16820at2759"/>
<dbReference type="SUPFAM" id="SSF51905">
    <property type="entry name" value="FAD/NAD(P)-binding domain"/>
    <property type="match status" value="1"/>
</dbReference>
<dbReference type="InterPro" id="IPR002938">
    <property type="entry name" value="FAD-bd"/>
</dbReference>
<evidence type="ECO:0000256" key="3">
    <source>
        <dbReference type="ARBA" id="ARBA00022827"/>
    </source>
</evidence>
<keyword evidence="8" id="KW-1185">Reference proteome</keyword>
<proteinExistence type="inferred from homology"/>
<accession>A0A9W9I4J5</accession>
<keyword evidence="2" id="KW-0285">Flavoprotein</keyword>
<dbReference type="AlphaFoldDB" id="A0A9W9I4J5"/>
<reference evidence="7" key="2">
    <citation type="journal article" date="2023" name="IMA Fungus">
        <title>Comparative genomic study of the Penicillium genus elucidates a diverse pangenome and 15 lateral gene transfer events.</title>
        <authorList>
            <person name="Petersen C."/>
            <person name="Sorensen T."/>
            <person name="Nielsen M.R."/>
            <person name="Sondergaard T.E."/>
            <person name="Sorensen J.L."/>
            <person name="Fitzpatrick D.A."/>
            <person name="Frisvad J.C."/>
            <person name="Nielsen K.L."/>
        </authorList>
    </citation>
    <scope>NUCLEOTIDE SEQUENCE</scope>
    <source>
        <strain evidence="7">IBT 26290</strain>
    </source>
</reference>
<name>A0A9W9I4J5_9EURO</name>
<evidence type="ECO:0000256" key="4">
    <source>
        <dbReference type="ARBA" id="ARBA00023002"/>
    </source>
</evidence>
<organism evidence="7 8">
    <name type="scientific">Penicillium canariense</name>
    <dbReference type="NCBI Taxonomy" id="189055"/>
    <lineage>
        <taxon>Eukaryota</taxon>
        <taxon>Fungi</taxon>
        <taxon>Dikarya</taxon>
        <taxon>Ascomycota</taxon>
        <taxon>Pezizomycotina</taxon>
        <taxon>Eurotiomycetes</taxon>
        <taxon>Eurotiomycetidae</taxon>
        <taxon>Eurotiales</taxon>
        <taxon>Aspergillaceae</taxon>
        <taxon>Penicillium</taxon>
    </lineage>
</organism>
<keyword evidence="3" id="KW-0274">FAD</keyword>